<accession>A0A8X6VLW6</accession>
<name>A0A8X6VLW6_TRICX</name>
<dbReference type="Proteomes" id="UP000887159">
    <property type="component" value="Unassembled WGS sequence"/>
</dbReference>
<reference evidence="1" key="1">
    <citation type="submission" date="2020-08" db="EMBL/GenBank/DDBJ databases">
        <title>Multicomponent nature underlies the extraordinary mechanical properties of spider dragline silk.</title>
        <authorList>
            <person name="Kono N."/>
            <person name="Nakamura H."/>
            <person name="Mori M."/>
            <person name="Yoshida Y."/>
            <person name="Ohtoshi R."/>
            <person name="Malay A.D."/>
            <person name="Moran D.A.P."/>
            <person name="Tomita M."/>
            <person name="Numata K."/>
            <person name="Arakawa K."/>
        </authorList>
    </citation>
    <scope>NUCLEOTIDE SEQUENCE</scope>
</reference>
<keyword evidence="2" id="KW-1185">Reference proteome</keyword>
<gene>
    <name evidence="1" type="ORF">TNCV_2045181</name>
</gene>
<dbReference type="EMBL" id="BMAU01021348">
    <property type="protein sequence ID" value="GFY18109.1"/>
    <property type="molecule type" value="Genomic_DNA"/>
</dbReference>
<protein>
    <submittedName>
        <fullName evidence="1">Uncharacterized protein</fullName>
    </submittedName>
</protein>
<evidence type="ECO:0000313" key="2">
    <source>
        <dbReference type="Proteomes" id="UP000887159"/>
    </source>
</evidence>
<evidence type="ECO:0000313" key="1">
    <source>
        <dbReference type="EMBL" id="GFY18109.1"/>
    </source>
</evidence>
<sequence length="95" mass="10885">MPLRRQVPFAIVLKSMMGGITYAENADIHYMYVSANANGKVALRMYNSFLTDECQITEFFSGSIFNFVKHVCFQSPDMMLIDKELFAVQAWKKTS</sequence>
<organism evidence="1 2">
    <name type="scientific">Trichonephila clavipes</name>
    <name type="common">Golden silk orbweaver</name>
    <name type="synonym">Nephila clavipes</name>
    <dbReference type="NCBI Taxonomy" id="2585209"/>
    <lineage>
        <taxon>Eukaryota</taxon>
        <taxon>Metazoa</taxon>
        <taxon>Ecdysozoa</taxon>
        <taxon>Arthropoda</taxon>
        <taxon>Chelicerata</taxon>
        <taxon>Arachnida</taxon>
        <taxon>Araneae</taxon>
        <taxon>Araneomorphae</taxon>
        <taxon>Entelegynae</taxon>
        <taxon>Araneoidea</taxon>
        <taxon>Nephilidae</taxon>
        <taxon>Trichonephila</taxon>
    </lineage>
</organism>
<comment type="caution">
    <text evidence="1">The sequence shown here is derived from an EMBL/GenBank/DDBJ whole genome shotgun (WGS) entry which is preliminary data.</text>
</comment>
<proteinExistence type="predicted"/>
<dbReference type="AlphaFoldDB" id="A0A8X6VLW6"/>